<evidence type="ECO:0008006" key="4">
    <source>
        <dbReference type="Google" id="ProtNLM"/>
    </source>
</evidence>
<dbReference type="EMBL" id="PDXA01000010">
    <property type="protein sequence ID" value="RYN54570.1"/>
    <property type="molecule type" value="Genomic_DNA"/>
</dbReference>
<evidence type="ECO:0000256" key="1">
    <source>
        <dbReference type="SAM" id="SignalP"/>
    </source>
</evidence>
<reference evidence="3" key="1">
    <citation type="journal article" date="2019" name="bioRxiv">
        <title>Genomics, evolutionary history and diagnostics of the Alternaria alternata species group including apple and Asian pear pathotypes.</title>
        <authorList>
            <person name="Armitage A.D."/>
            <person name="Cockerton H.M."/>
            <person name="Sreenivasaprasad S."/>
            <person name="Woodhall J.W."/>
            <person name="Lane C.R."/>
            <person name="Harrison R.J."/>
            <person name="Clarkson J.P."/>
        </authorList>
    </citation>
    <scope>NUCLEOTIDE SEQUENCE [LARGE SCALE GENOMIC DNA]</scope>
    <source>
        <strain evidence="3">FERA 1082</strain>
    </source>
</reference>
<proteinExistence type="predicted"/>
<keyword evidence="1" id="KW-0732">Signal</keyword>
<comment type="caution">
    <text evidence="2">The sequence shown here is derived from an EMBL/GenBank/DDBJ whole genome shotgun (WGS) entry which is preliminary data.</text>
</comment>
<protein>
    <recommendedName>
        <fullName evidence="4">Lactobacillus up-regulated protein</fullName>
    </recommendedName>
</protein>
<dbReference type="Proteomes" id="UP000292402">
    <property type="component" value="Unassembled WGS sequence"/>
</dbReference>
<feature type="chain" id="PRO_5020409286" description="Lactobacillus up-regulated protein" evidence="1">
    <location>
        <begin position="22"/>
        <end position="195"/>
    </location>
</feature>
<evidence type="ECO:0000313" key="3">
    <source>
        <dbReference type="Proteomes" id="UP000292402"/>
    </source>
</evidence>
<dbReference type="AlphaFoldDB" id="A0A4Q4MMJ7"/>
<sequence>MLGKSYLALAVAILPTIGATAINRLRPPVENCYVEGPFSEVVKDLKTDATGALSVGPDGVLRSFAGNLEVIDYRQLDPEQVRWFGKQQLSAWSNDAEIPESVSALVQGTIDGRLVTDERILLHPSEKPQIGKKSSSTQSEKRSADDLFIRQSALCAGTTCGSLNDCIPRGCNACYFPNGPPDGRCLDPNPNLPPR</sequence>
<organism evidence="2 3">
    <name type="scientific">Alternaria tenuissima</name>
    <dbReference type="NCBI Taxonomy" id="119927"/>
    <lineage>
        <taxon>Eukaryota</taxon>
        <taxon>Fungi</taxon>
        <taxon>Dikarya</taxon>
        <taxon>Ascomycota</taxon>
        <taxon>Pezizomycotina</taxon>
        <taxon>Dothideomycetes</taxon>
        <taxon>Pleosporomycetidae</taxon>
        <taxon>Pleosporales</taxon>
        <taxon>Pleosporineae</taxon>
        <taxon>Pleosporaceae</taxon>
        <taxon>Alternaria</taxon>
        <taxon>Alternaria sect. Alternaria</taxon>
        <taxon>Alternaria alternata complex</taxon>
    </lineage>
</organism>
<name>A0A4Q4MMJ7_9PLEO</name>
<feature type="signal peptide" evidence="1">
    <location>
        <begin position="1"/>
        <end position="21"/>
    </location>
</feature>
<evidence type="ECO:0000313" key="2">
    <source>
        <dbReference type="EMBL" id="RYN54570.1"/>
    </source>
</evidence>
<accession>A0A4Q4MMJ7</accession>
<gene>
    <name evidence="2" type="ORF">AA0114_g3783</name>
</gene>